<evidence type="ECO:0000256" key="6">
    <source>
        <dbReference type="ARBA" id="ARBA00022824"/>
    </source>
</evidence>
<protein>
    <recommendedName>
        <fullName evidence="10">GPI inositol-deacylase</fullName>
        <ecNumber evidence="10">3.1.-.-</ecNumber>
    </recommendedName>
</protein>
<dbReference type="GO" id="GO:0015031">
    <property type="term" value="P:protein transport"/>
    <property type="evidence" value="ECO:0007669"/>
    <property type="project" value="UniProtKB-KW"/>
</dbReference>
<comment type="function">
    <text evidence="10">Involved in inositol deacylation of GPI-anchored proteins which plays important roles in the quality control and ER-associated degradation of GPI-anchored proteins.</text>
</comment>
<evidence type="ECO:0000313" key="12">
    <source>
        <dbReference type="EMBL" id="KAK1747825.1"/>
    </source>
</evidence>
<accession>A0AAD9DJB6</accession>
<dbReference type="GO" id="GO:0005789">
    <property type="term" value="C:endoplasmic reticulum membrane"/>
    <property type="evidence" value="ECO:0007669"/>
    <property type="project" value="UniProtKB-SubCell"/>
</dbReference>
<dbReference type="GO" id="GO:0050185">
    <property type="term" value="F:phosphatidylinositol deacylase activity"/>
    <property type="evidence" value="ECO:0007669"/>
    <property type="project" value="TreeGrafter"/>
</dbReference>
<evidence type="ECO:0000256" key="1">
    <source>
        <dbReference type="ARBA" id="ARBA00004477"/>
    </source>
</evidence>
<dbReference type="PANTHER" id="PTHR15495:SF7">
    <property type="entry name" value="GPI INOSITOL-DEACYLASE"/>
    <property type="match status" value="1"/>
</dbReference>
<comment type="subcellular location">
    <subcellularLocation>
        <location evidence="1">Endoplasmic reticulum membrane</location>
        <topology evidence="1">Multi-pass membrane protein</topology>
    </subcellularLocation>
</comment>
<evidence type="ECO:0000256" key="5">
    <source>
        <dbReference type="ARBA" id="ARBA00022801"/>
    </source>
</evidence>
<keyword evidence="9 10" id="KW-0472">Membrane</keyword>
<evidence type="ECO:0000313" key="13">
    <source>
        <dbReference type="Proteomes" id="UP001224775"/>
    </source>
</evidence>
<feature type="transmembrane region" description="Helical" evidence="10">
    <location>
        <begin position="599"/>
        <end position="617"/>
    </location>
</feature>
<name>A0AAD9DJB6_9STRA</name>
<gene>
    <name evidence="12" type="ORF">QTG54_001788</name>
</gene>
<dbReference type="Pfam" id="PF07819">
    <property type="entry name" value="PGAP1"/>
    <property type="match status" value="1"/>
</dbReference>
<proteinExistence type="inferred from homology"/>
<keyword evidence="13" id="KW-1185">Reference proteome</keyword>
<dbReference type="EC" id="3.1.-.-" evidence="10"/>
<comment type="similarity">
    <text evidence="2 10">Belongs to the GPI inositol-deacylase family.</text>
</comment>
<sequence>MHDGTQLLHNKENSTDDMELMMDLLSSQYQDGFVMDVYAIDFGEEGAALHSSKILNQADFVARAIETLVEGCHLGDSDTGITIVAHSIGAWAVRASLDMHPHLISKGWVQNFINLASPLQSIPYAVDSGVHDLVQTLNERGNSDTKRNVAMISVSGGLRDELIPPALGRGQSDSDSFLANSILEAKSATKFGMDHRCIVWCYDLLAQIRGVIFMLALTTDRGMGPSERMNIVRRTLHQTNHTASFEHEVKTLHESALDAKGYSALVSVQLAAPYYLNCLLKLCILVGLAHSLLLRPLVLQYQRQQYGQQYGSIFTTCMEISISLLLLPSIVTISSLLRRLELQFLGWNLRQCYMHECEILLGTIFVLTQLAALIYFIIVYGVGFVIDKISRIFCTSSQEQHPFGTFGTTLCSCSVKSLRLYPTTCLPLAIGVFVVVRGTNVMFDSTTLAPTLFVSVAIFILGCLLKLIFKPTATNLAERRMTFVILLISLVKATYGKLIYAYSMMQRVGSDNRCCNEMLACFISSLLPAFLAIMTVETHDAMTQNALLEWKRRTRGDAKGDTGVGIGLNKTPGVFLVINTLLIIWYMWNVLVSYSGDDIVVPLYSVITVVMAYWNCYPLSADAINVYAAIIDDDLSFHCEFKDKDE</sequence>
<dbReference type="InterPro" id="IPR039529">
    <property type="entry name" value="PGAP1/BST1"/>
</dbReference>
<evidence type="ECO:0000259" key="11">
    <source>
        <dbReference type="Pfam" id="PF07819"/>
    </source>
</evidence>
<feature type="transmembrane region" description="Helical" evidence="10">
    <location>
        <begin position="418"/>
        <end position="436"/>
    </location>
</feature>
<evidence type="ECO:0000256" key="4">
    <source>
        <dbReference type="ARBA" id="ARBA00022692"/>
    </source>
</evidence>
<dbReference type="AlphaFoldDB" id="A0AAD9DJB6"/>
<keyword evidence="8 10" id="KW-1133">Transmembrane helix</keyword>
<feature type="domain" description="GPI inositol-deacylase PGAP1-like alpha/beta" evidence="11">
    <location>
        <begin position="28"/>
        <end position="213"/>
    </location>
</feature>
<keyword evidence="7 10" id="KW-0653">Protein transport</keyword>
<reference evidence="12" key="1">
    <citation type="submission" date="2023-06" db="EMBL/GenBank/DDBJ databases">
        <title>Survivors Of The Sea: Transcriptome response of Skeletonema marinoi to long-term dormancy.</title>
        <authorList>
            <person name="Pinder M.I.M."/>
            <person name="Kourtchenko O."/>
            <person name="Robertson E.K."/>
            <person name="Larsson T."/>
            <person name="Maumus F."/>
            <person name="Osuna-Cruz C.M."/>
            <person name="Vancaester E."/>
            <person name="Stenow R."/>
            <person name="Vandepoele K."/>
            <person name="Ploug H."/>
            <person name="Bruchert V."/>
            <person name="Godhe A."/>
            <person name="Topel M."/>
        </authorList>
    </citation>
    <scope>NUCLEOTIDE SEQUENCE</scope>
    <source>
        <strain evidence="12">R05AC</strain>
    </source>
</reference>
<dbReference type="InterPro" id="IPR012908">
    <property type="entry name" value="PGAP1-ab_dom-like"/>
</dbReference>
<dbReference type="GO" id="GO:0006505">
    <property type="term" value="P:GPI anchor metabolic process"/>
    <property type="evidence" value="ECO:0007669"/>
    <property type="project" value="TreeGrafter"/>
</dbReference>
<keyword evidence="3 10" id="KW-0813">Transport</keyword>
<dbReference type="Gene3D" id="3.40.50.1820">
    <property type="entry name" value="alpha/beta hydrolase"/>
    <property type="match status" value="1"/>
</dbReference>
<feature type="transmembrane region" description="Helical" evidence="10">
    <location>
        <begin position="481"/>
        <end position="502"/>
    </location>
</feature>
<comment type="caution">
    <text evidence="12">The sequence shown here is derived from an EMBL/GenBank/DDBJ whole genome shotgun (WGS) entry which is preliminary data.</text>
</comment>
<dbReference type="GO" id="GO:0006888">
    <property type="term" value="P:endoplasmic reticulum to Golgi vesicle-mediated transport"/>
    <property type="evidence" value="ECO:0007669"/>
    <property type="project" value="TreeGrafter"/>
</dbReference>
<feature type="transmembrane region" description="Helical" evidence="10">
    <location>
        <begin position="522"/>
        <end position="542"/>
    </location>
</feature>
<dbReference type="SUPFAM" id="SSF53474">
    <property type="entry name" value="alpha/beta-Hydrolases"/>
    <property type="match status" value="1"/>
</dbReference>
<keyword evidence="4 10" id="KW-0812">Transmembrane</keyword>
<evidence type="ECO:0000256" key="3">
    <source>
        <dbReference type="ARBA" id="ARBA00022448"/>
    </source>
</evidence>
<evidence type="ECO:0000256" key="2">
    <source>
        <dbReference type="ARBA" id="ARBA00006931"/>
    </source>
</evidence>
<evidence type="ECO:0000256" key="7">
    <source>
        <dbReference type="ARBA" id="ARBA00022927"/>
    </source>
</evidence>
<feature type="transmembrane region" description="Helical" evidence="10">
    <location>
        <begin position="310"/>
        <end position="337"/>
    </location>
</feature>
<feature type="transmembrane region" description="Helical" evidence="10">
    <location>
        <begin position="359"/>
        <end position="386"/>
    </location>
</feature>
<evidence type="ECO:0000256" key="9">
    <source>
        <dbReference type="ARBA" id="ARBA00023136"/>
    </source>
</evidence>
<keyword evidence="6 10" id="KW-0256">Endoplasmic reticulum</keyword>
<organism evidence="12 13">
    <name type="scientific">Skeletonema marinoi</name>
    <dbReference type="NCBI Taxonomy" id="267567"/>
    <lineage>
        <taxon>Eukaryota</taxon>
        <taxon>Sar</taxon>
        <taxon>Stramenopiles</taxon>
        <taxon>Ochrophyta</taxon>
        <taxon>Bacillariophyta</taxon>
        <taxon>Coscinodiscophyceae</taxon>
        <taxon>Thalassiosirophycidae</taxon>
        <taxon>Thalassiosirales</taxon>
        <taxon>Skeletonemataceae</taxon>
        <taxon>Skeletonema</taxon>
        <taxon>Skeletonema marinoi-dohrnii complex</taxon>
    </lineage>
</organism>
<dbReference type="InterPro" id="IPR029058">
    <property type="entry name" value="AB_hydrolase_fold"/>
</dbReference>
<dbReference type="Proteomes" id="UP001224775">
    <property type="component" value="Unassembled WGS sequence"/>
</dbReference>
<evidence type="ECO:0000256" key="10">
    <source>
        <dbReference type="RuleBase" id="RU365011"/>
    </source>
</evidence>
<dbReference type="EMBL" id="JATAAI010000002">
    <property type="protein sequence ID" value="KAK1747825.1"/>
    <property type="molecule type" value="Genomic_DNA"/>
</dbReference>
<keyword evidence="5 10" id="KW-0378">Hydrolase</keyword>
<evidence type="ECO:0000256" key="8">
    <source>
        <dbReference type="ARBA" id="ARBA00022989"/>
    </source>
</evidence>
<feature type="transmembrane region" description="Helical" evidence="10">
    <location>
        <begin position="448"/>
        <end position="469"/>
    </location>
</feature>
<feature type="transmembrane region" description="Helical" evidence="10">
    <location>
        <begin position="563"/>
        <end position="587"/>
    </location>
</feature>
<feature type="transmembrane region" description="Helical" evidence="10">
    <location>
        <begin position="274"/>
        <end position="298"/>
    </location>
</feature>
<dbReference type="PANTHER" id="PTHR15495">
    <property type="entry name" value="NEGATIVE REGULATOR OF VESICLE FORMATION-RELATED"/>
    <property type="match status" value="1"/>
</dbReference>